<sequence length="158" mass="17323">MKKKIVIISSTRYKLLECNSVTSRVDRWRCNPEEQCGPELINRRGRPLAVELRLRVRVLSHGRGGRRPRKRDCGACARHARQPSRSAFTLTAVCVPTRPGRPSPRDPVKPYGTAAPAHGRGAAVGRRRAGRRNYGPPVGRWVSDIPSPAGAGADGLCN</sequence>
<feature type="compositionally biased region" description="Low complexity" evidence="1">
    <location>
        <begin position="112"/>
        <end position="124"/>
    </location>
</feature>
<reference evidence="2 3" key="1">
    <citation type="journal article" date="2019" name="Commun. Biol.">
        <title>The bagworm genome reveals a unique fibroin gene that provides high tensile strength.</title>
        <authorList>
            <person name="Kono N."/>
            <person name="Nakamura H."/>
            <person name="Ohtoshi R."/>
            <person name="Tomita M."/>
            <person name="Numata K."/>
            <person name="Arakawa K."/>
        </authorList>
    </citation>
    <scope>NUCLEOTIDE SEQUENCE [LARGE SCALE GENOMIC DNA]</scope>
</reference>
<evidence type="ECO:0000313" key="2">
    <source>
        <dbReference type="EMBL" id="GBP69237.1"/>
    </source>
</evidence>
<comment type="caution">
    <text evidence="2">The sequence shown here is derived from an EMBL/GenBank/DDBJ whole genome shotgun (WGS) entry which is preliminary data.</text>
</comment>
<protein>
    <submittedName>
        <fullName evidence="2">Uncharacterized protein</fullName>
    </submittedName>
</protein>
<organism evidence="2 3">
    <name type="scientific">Eumeta variegata</name>
    <name type="common">Bagworm moth</name>
    <name type="synonym">Eumeta japonica</name>
    <dbReference type="NCBI Taxonomy" id="151549"/>
    <lineage>
        <taxon>Eukaryota</taxon>
        <taxon>Metazoa</taxon>
        <taxon>Ecdysozoa</taxon>
        <taxon>Arthropoda</taxon>
        <taxon>Hexapoda</taxon>
        <taxon>Insecta</taxon>
        <taxon>Pterygota</taxon>
        <taxon>Neoptera</taxon>
        <taxon>Endopterygota</taxon>
        <taxon>Lepidoptera</taxon>
        <taxon>Glossata</taxon>
        <taxon>Ditrysia</taxon>
        <taxon>Tineoidea</taxon>
        <taxon>Psychidae</taxon>
        <taxon>Oiketicinae</taxon>
        <taxon>Eumeta</taxon>
    </lineage>
</organism>
<dbReference type="AlphaFoldDB" id="A0A4C1Y3X5"/>
<keyword evidence="3" id="KW-1185">Reference proteome</keyword>
<dbReference type="EMBL" id="BGZK01001034">
    <property type="protein sequence ID" value="GBP69237.1"/>
    <property type="molecule type" value="Genomic_DNA"/>
</dbReference>
<proteinExistence type="predicted"/>
<accession>A0A4C1Y3X5</accession>
<name>A0A4C1Y3X5_EUMVA</name>
<evidence type="ECO:0000313" key="3">
    <source>
        <dbReference type="Proteomes" id="UP000299102"/>
    </source>
</evidence>
<feature type="region of interest" description="Disordered" evidence="1">
    <location>
        <begin position="95"/>
        <end position="158"/>
    </location>
</feature>
<gene>
    <name evidence="2" type="ORF">EVAR_96751_1</name>
</gene>
<evidence type="ECO:0000256" key="1">
    <source>
        <dbReference type="SAM" id="MobiDB-lite"/>
    </source>
</evidence>
<dbReference type="Proteomes" id="UP000299102">
    <property type="component" value="Unassembled WGS sequence"/>
</dbReference>